<sequence length="250" mass="27624">MTEQAFEPTSDRLLPELTVKQEIVLLARTLWREGYNDHLAGHITVNMHDGTLLCNPWLLLWNELRPEHIIRIDMDGNLVEGDWPVPLGIPLHLELHKARPDVEVAVHNHPLFGTVWADLGEVPPALDQSSVLGGGGDIALVREYGGSVDDPGSAALAVAAMGDAELVLLAGHGTFVLGNSIRAVHQRAVALEQRCQRAWHVRVAGGDMTSPLPQWYIDRMKNSDGDKFHGFWEAMVRQELRADPTLLNNS</sequence>
<dbReference type="Gene3D" id="3.40.225.10">
    <property type="entry name" value="Class II aldolase/adducin N-terminal domain"/>
    <property type="match status" value="1"/>
</dbReference>
<reference evidence="4" key="1">
    <citation type="submission" date="2020-05" db="EMBL/GenBank/DDBJ databases">
        <authorList>
            <person name="Chiriac C."/>
            <person name="Salcher M."/>
            <person name="Ghai R."/>
            <person name="Kavagutti S V."/>
        </authorList>
    </citation>
    <scope>NUCLEOTIDE SEQUENCE</scope>
</reference>
<protein>
    <submittedName>
        <fullName evidence="4">Unannotated protein</fullName>
    </submittedName>
</protein>
<proteinExistence type="predicted"/>
<dbReference type="SUPFAM" id="SSF53639">
    <property type="entry name" value="AraD/HMP-PK domain-like"/>
    <property type="match status" value="1"/>
</dbReference>
<dbReference type="GO" id="GO:0019323">
    <property type="term" value="P:pentose catabolic process"/>
    <property type="evidence" value="ECO:0007669"/>
    <property type="project" value="TreeGrafter"/>
</dbReference>
<dbReference type="InterPro" id="IPR050197">
    <property type="entry name" value="Aldolase_class_II_sugar_metab"/>
</dbReference>
<dbReference type="PANTHER" id="PTHR22789">
    <property type="entry name" value="FUCULOSE PHOSPHATE ALDOLASE"/>
    <property type="match status" value="1"/>
</dbReference>
<dbReference type="AlphaFoldDB" id="A0A6J6SCM3"/>
<evidence type="ECO:0000313" key="6">
    <source>
        <dbReference type="EMBL" id="CAB5036669.1"/>
    </source>
</evidence>
<keyword evidence="2" id="KW-0456">Lyase</keyword>
<name>A0A6J6SCM3_9ZZZZ</name>
<dbReference type="GO" id="GO:0005829">
    <property type="term" value="C:cytosol"/>
    <property type="evidence" value="ECO:0007669"/>
    <property type="project" value="TreeGrafter"/>
</dbReference>
<dbReference type="InterPro" id="IPR036409">
    <property type="entry name" value="Aldolase_II/adducin_N_sf"/>
</dbReference>
<evidence type="ECO:0000313" key="5">
    <source>
        <dbReference type="EMBL" id="CAB4911570.1"/>
    </source>
</evidence>
<gene>
    <name evidence="4" type="ORF">UFOPK2658_01786</name>
    <name evidence="5" type="ORF">UFOPK3494_01563</name>
    <name evidence="6" type="ORF">UFOPK4134_01648</name>
</gene>
<dbReference type="EMBL" id="CAFBMF010000137">
    <property type="protein sequence ID" value="CAB4911570.1"/>
    <property type="molecule type" value="Genomic_DNA"/>
</dbReference>
<feature type="domain" description="Class II aldolase/adducin N-terminal" evidence="3">
    <location>
        <begin position="21"/>
        <end position="199"/>
    </location>
</feature>
<organism evidence="4">
    <name type="scientific">freshwater metagenome</name>
    <dbReference type="NCBI Taxonomy" id="449393"/>
    <lineage>
        <taxon>unclassified sequences</taxon>
        <taxon>metagenomes</taxon>
        <taxon>ecological metagenomes</taxon>
    </lineage>
</organism>
<evidence type="ECO:0000256" key="2">
    <source>
        <dbReference type="ARBA" id="ARBA00023239"/>
    </source>
</evidence>
<accession>A0A6J6SCM3</accession>
<dbReference type="PANTHER" id="PTHR22789:SF0">
    <property type="entry name" value="3-OXO-TETRONATE 4-PHOSPHATE DECARBOXYLASE-RELATED"/>
    <property type="match status" value="1"/>
</dbReference>
<evidence type="ECO:0000256" key="1">
    <source>
        <dbReference type="ARBA" id="ARBA00022723"/>
    </source>
</evidence>
<dbReference type="Pfam" id="PF00596">
    <property type="entry name" value="Aldolase_II"/>
    <property type="match status" value="1"/>
</dbReference>
<dbReference type="SMART" id="SM01007">
    <property type="entry name" value="Aldolase_II"/>
    <property type="match status" value="1"/>
</dbReference>
<dbReference type="GO" id="GO:0016832">
    <property type="term" value="F:aldehyde-lyase activity"/>
    <property type="evidence" value="ECO:0007669"/>
    <property type="project" value="TreeGrafter"/>
</dbReference>
<keyword evidence="1" id="KW-0479">Metal-binding</keyword>
<dbReference type="GO" id="GO:0046872">
    <property type="term" value="F:metal ion binding"/>
    <property type="evidence" value="ECO:0007669"/>
    <property type="project" value="UniProtKB-KW"/>
</dbReference>
<evidence type="ECO:0000259" key="3">
    <source>
        <dbReference type="SMART" id="SM01007"/>
    </source>
</evidence>
<dbReference type="EMBL" id="CAEZYH010000123">
    <property type="protein sequence ID" value="CAB4732690.1"/>
    <property type="molecule type" value="Genomic_DNA"/>
</dbReference>
<dbReference type="InterPro" id="IPR001303">
    <property type="entry name" value="Aldolase_II/adducin_N"/>
</dbReference>
<evidence type="ECO:0000313" key="4">
    <source>
        <dbReference type="EMBL" id="CAB4732690.1"/>
    </source>
</evidence>
<dbReference type="EMBL" id="CAFBPS010000177">
    <property type="protein sequence ID" value="CAB5036669.1"/>
    <property type="molecule type" value="Genomic_DNA"/>
</dbReference>